<sequence>MMKFESVSDFTSELEDKDEEEDNETYVVFGLKKNDKLQCVYSGRKNTLSTASLAEGVCLACRDPPAGLGAGLLVVFSS</sequence>
<feature type="region of interest" description="Disordered" evidence="1">
    <location>
        <begin position="1"/>
        <end position="22"/>
    </location>
</feature>
<accession>A0AAN7P2B1</accession>
<name>A0AAN7P2B1_MYCAM</name>
<feature type="compositionally biased region" description="Acidic residues" evidence="1">
    <location>
        <begin position="12"/>
        <end position="22"/>
    </location>
</feature>
<dbReference type="AlphaFoldDB" id="A0AAN7P2B1"/>
<proteinExistence type="predicted"/>
<evidence type="ECO:0000313" key="2">
    <source>
        <dbReference type="EMBL" id="KAK4825892.1"/>
    </source>
</evidence>
<dbReference type="EMBL" id="JAUNZN010000002">
    <property type="protein sequence ID" value="KAK4825892.1"/>
    <property type="molecule type" value="Genomic_DNA"/>
</dbReference>
<keyword evidence="3" id="KW-1185">Reference proteome</keyword>
<evidence type="ECO:0000313" key="3">
    <source>
        <dbReference type="Proteomes" id="UP001333110"/>
    </source>
</evidence>
<gene>
    <name evidence="2" type="ORF">QYF61_003248</name>
</gene>
<comment type="caution">
    <text evidence="2">The sequence shown here is derived from an EMBL/GenBank/DDBJ whole genome shotgun (WGS) entry which is preliminary data.</text>
</comment>
<dbReference type="Proteomes" id="UP001333110">
    <property type="component" value="Unassembled WGS sequence"/>
</dbReference>
<organism evidence="2 3">
    <name type="scientific">Mycteria americana</name>
    <name type="common">Wood stork</name>
    <dbReference type="NCBI Taxonomy" id="33587"/>
    <lineage>
        <taxon>Eukaryota</taxon>
        <taxon>Metazoa</taxon>
        <taxon>Chordata</taxon>
        <taxon>Craniata</taxon>
        <taxon>Vertebrata</taxon>
        <taxon>Euteleostomi</taxon>
        <taxon>Archelosauria</taxon>
        <taxon>Archosauria</taxon>
        <taxon>Dinosauria</taxon>
        <taxon>Saurischia</taxon>
        <taxon>Theropoda</taxon>
        <taxon>Coelurosauria</taxon>
        <taxon>Aves</taxon>
        <taxon>Neognathae</taxon>
        <taxon>Neoaves</taxon>
        <taxon>Aequornithes</taxon>
        <taxon>Ciconiiformes</taxon>
        <taxon>Ciconiidae</taxon>
        <taxon>Mycteria</taxon>
    </lineage>
</organism>
<reference evidence="2 3" key="1">
    <citation type="journal article" date="2023" name="J. Hered.">
        <title>Chromosome-level genome of the wood stork (Mycteria americana) provides insight into avian chromosome evolution.</title>
        <authorList>
            <person name="Flamio R. Jr."/>
            <person name="Ramstad K.M."/>
        </authorList>
    </citation>
    <scope>NUCLEOTIDE SEQUENCE [LARGE SCALE GENOMIC DNA]</scope>
    <source>
        <strain evidence="2">JAX WOST 10</strain>
    </source>
</reference>
<evidence type="ECO:0000256" key="1">
    <source>
        <dbReference type="SAM" id="MobiDB-lite"/>
    </source>
</evidence>
<protein>
    <submittedName>
        <fullName evidence="2">Uncharacterized protein</fullName>
    </submittedName>
</protein>